<evidence type="ECO:0000259" key="3">
    <source>
        <dbReference type="PROSITE" id="PS01180"/>
    </source>
</evidence>
<dbReference type="Gene3D" id="2.60.120.290">
    <property type="entry name" value="Spermadhesin, CUB domain"/>
    <property type="match status" value="1"/>
</dbReference>
<dbReference type="AlphaFoldDB" id="A0AAN5I5N4"/>
<reference evidence="5" key="1">
    <citation type="submission" date="2022-10" db="EMBL/GenBank/DDBJ databases">
        <title>Genome assembly of Pristionchus species.</title>
        <authorList>
            <person name="Yoshida K."/>
            <person name="Sommer R.J."/>
        </authorList>
    </citation>
    <scope>NUCLEOTIDE SEQUENCE [LARGE SCALE GENOMIC DNA]</scope>
    <source>
        <strain evidence="5">RS5460</strain>
    </source>
</reference>
<proteinExistence type="predicted"/>
<organism evidence="4 5">
    <name type="scientific">Pristionchus mayeri</name>
    <dbReference type="NCBI Taxonomy" id="1317129"/>
    <lineage>
        <taxon>Eukaryota</taxon>
        <taxon>Metazoa</taxon>
        <taxon>Ecdysozoa</taxon>
        <taxon>Nematoda</taxon>
        <taxon>Chromadorea</taxon>
        <taxon>Rhabditida</taxon>
        <taxon>Rhabditina</taxon>
        <taxon>Diplogasteromorpha</taxon>
        <taxon>Diplogasteroidea</taxon>
        <taxon>Neodiplogasteridae</taxon>
        <taxon>Pristionchus</taxon>
    </lineage>
</organism>
<sequence>MEVTRIPIDATPVFVQMVLIDRYTLEYSTLPGYSGFRCTALSNERECPRDVYRIASTEWSTIHHAHHGVECAWRVEAPVGYTIEFELVEVKVPVIPGTVCSTDYVEIKFREDLGLTGARFCHFGMSEK</sequence>
<evidence type="ECO:0000313" key="5">
    <source>
        <dbReference type="Proteomes" id="UP001328107"/>
    </source>
</evidence>
<comment type="caution">
    <text evidence="4">The sequence shown here is derived from an EMBL/GenBank/DDBJ whole genome shotgun (WGS) entry which is preliminary data.</text>
</comment>
<dbReference type="InterPro" id="IPR000859">
    <property type="entry name" value="CUB_dom"/>
</dbReference>
<accession>A0AAN5I5N4</accession>
<gene>
    <name evidence="4" type="ORF">PMAYCL1PPCAC_23398</name>
</gene>
<dbReference type="PROSITE" id="PS01180">
    <property type="entry name" value="CUB"/>
    <property type="match status" value="1"/>
</dbReference>
<dbReference type="EMBL" id="BTRK01000005">
    <property type="protein sequence ID" value="GMR53203.1"/>
    <property type="molecule type" value="Genomic_DNA"/>
</dbReference>
<dbReference type="SUPFAM" id="SSF49854">
    <property type="entry name" value="Spermadhesin, CUB domain"/>
    <property type="match status" value="1"/>
</dbReference>
<evidence type="ECO:0000256" key="2">
    <source>
        <dbReference type="PROSITE-ProRule" id="PRU00059"/>
    </source>
</evidence>
<dbReference type="InterPro" id="IPR035914">
    <property type="entry name" value="Sperma_CUB_dom_sf"/>
</dbReference>
<feature type="domain" description="CUB" evidence="3">
    <location>
        <begin position="38"/>
        <end position="128"/>
    </location>
</feature>
<protein>
    <recommendedName>
        <fullName evidence="3">CUB domain-containing protein</fullName>
    </recommendedName>
</protein>
<comment type="caution">
    <text evidence="2">Lacks conserved residue(s) required for the propagation of feature annotation.</text>
</comment>
<keyword evidence="5" id="KW-1185">Reference proteome</keyword>
<evidence type="ECO:0000256" key="1">
    <source>
        <dbReference type="ARBA" id="ARBA00023157"/>
    </source>
</evidence>
<feature type="non-terminal residue" evidence="4">
    <location>
        <position position="128"/>
    </location>
</feature>
<keyword evidence="1" id="KW-1015">Disulfide bond</keyword>
<evidence type="ECO:0000313" key="4">
    <source>
        <dbReference type="EMBL" id="GMR53203.1"/>
    </source>
</evidence>
<dbReference type="Proteomes" id="UP001328107">
    <property type="component" value="Unassembled WGS sequence"/>
</dbReference>
<name>A0AAN5I5N4_9BILA</name>